<evidence type="ECO:0000313" key="8">
    <source>
        <dbReference type="EMBL" id="MDI5883012.1"/>
    </source>
</evidence>
<dbReference type="Gene3D" id="3.90.180.10">
    <property type="entry name" value="Medium-chain alcohol dehydrogenases, catalytic domain"/>
    <property type="match status" value="1"/>
</dbReference>
<keyword evidence="6" id="KW-0007">Acetylation</keyword>
<dbReference type="InterPro" id="IPR013154">
    <property type="entry name" value="ADH-like_N"/>
</dbReference>
<evidence type="ECO:0000259" key="7">
    <source>
        <dbReference type="SMART" id="SM00829"/>
    </source>
</evidence>
<dbReference type="InterPro" id="IPR002364">
    <property type="entry name" value="Quin_OxRdtase/zeta-crystal_CS"/>
</dbReference>
<dbReference type="Pfam" id="PF08240">
    <property type="entry name" value="ADH_N"/>
    <property type="match status" value="1"/>
</dbReference>
<comment type="subcellular location">
    <subcellularLocation>
        <location evidence="1">Cytoplasm</location>
    </subcellularLocation>
</comment>
<evidence type="ECO:0000313" key="9">
    <source>
        <dbReference type="Proteomes" id="UP001229025"/>
    </source>
</evidence>
<comment type="subunit">
    <text evidence="2">Homotetramer.</text>
</comment>
<feature type="domain" description="Enoyl reductase (ER)" evidence="7">
    <location>
        <begin position="20"/>
        <end position="349"/>
    </location>
</feature>
<dbReference type="SUPFAM" id="SSF51735">
    <property type="entry name" value="NAD(P)-binding Rossmann-fold domains"/>
    <property type="match status" value="1"/>
</dbReference>
<dbReference type="SUPFAM" id="SSF50129">
    <property type="entry name" value="GroES-like"/>
    <property type="match status" value="1"/>
</dbReference>
<evidence type="ECO:0000256" key="3">
    <source>
        <dbReference type="ARBA" id="ARBA00022490"/>
    </source>
</evidence>
<dbReference type="RefSeq" id="WP_284726144.1">
    <property type="nucleotide sequence ID" value="NZ_JASCSA010000001.1"/>
</dbReference>
<gene>
    <name evidence="8" type="ORF">QLT01_01425</name>
</gene>
<evidence type="ECO:0000256" key="6">
    <source>
        <dbReference type="ARBA" id="ARBA00022990"/>
    </source>
</evidence>
<evidence type="ECO:0000256" key="1">
    <source>
        <dbReference type="ARBA" id="ARBA00004496"/>
    </source>
</evidence>
<dbReference type="PANTHER" id="PTHR44154">
    <property type="entry name" value="QUINONE OXIDOREDUCTASE"/>
    <property type="match status" value="1"/>
</dbReference>
<organism evidence="8 9">
    <name type="scientific">Cobetia amphilecti</name>
    <dbReference type="NCBI Taxonomy" id="1055104"/>
    <lineage>
        <taxon>Bacteria</taxon>
        <taxon>Pseudomonadati</taxon>
        <taxon>Pseudomonadota</taxon>
        <taxon>Gammaproteobacteria</taxon>
        <taxon>Oceanospirillales</taxon>
        <taxon>Halomonadaceae</taxon>
        <taxon>Cobetia</taxon>
    </lineage>
</organism>
<dbReference type="EMBL" id="JASCSA010000001">
    <property type="protein sequence ID" value="MDI5883012.1"/>
    <property type="molecule type" value="Genomic_DNA"/>
</dbReference>
<keyword evidence="4" id="KW-0521">NADP</keyword>
<keyword evidence="9" id="KW-1185">Reference proteome</keyword>
<dbReference type="CDD" id="cd08274">
    <property type="entry name" value="MDR9"/>
    <property type="match status" value="1"/>
</dbReference>
<dbReference type="Pfam" id="PF00107">
    <property type="entry name" value="ADH_zinc_N"/>
    <property type="match status" value="1"/>
</dbReference>
<dbReference type="InterPro" id="IPR013149">
    <property type="entry name" value="ADH-like_C"/>
</dbReference>
<dbReference type="PANTHER" id="PTHR44154:SF1">
    <property type="entry name" value="QUINONE OXIDOREDUCTASE"/>
    <property type="match status" value="1"/>
</dbReference>
<keyword evidence="3" id="KW-0963">Cytoplasm</keyword>
<comment type="caution">
    <text evidence="8">The sequence shown here is derived from an EMBL/GenBank/DDBJ whole genome shotgun (WGS) entry which is preliminary data.</text>
</comment>
<proteinExistence type="predicted"/>
<dbReference type="InterPro" id="IPR036291">
    <property type="entry name" value="NAD(P)-bd_dom_sf"/>
</dbReference>
<keyword evidence="5" id="KW-0694">RNA-binding</keyword>
<sequence>MSSLATSKDSMHGVYLTGHGGPEVLEVRDDIPRPTPGPRDVLVRVGAAGVNNTDLNTRLAWYSKGDGEAEDASWSGQPIHFPRIQGADICGEIVAVGSDVSQTRLGERVLIEPCLREHDGQTLESAWYIGAECDGGFAEYTRVAARHALRVESSLSDVELASFPCSYSTAENMLTRAQLAKGERVLITGASGGVGSAAVQLAKARGAHVIAVTSAAKADALRDLGADDIVLRDQPLDEALKGHSVEVVIDLVGGPQWPQLLDILGYKGRYAVAGAIGGEMVELDLRTLYLKDLSFFGCTVLEPEVFPNLVRHIEQGNIKPLVADTFALAEIATAQEVFQQKGHVGKVVLKVRQD</sequence>
<accession>A0ABT6UJV7</accession>
<evidence type="ECO:0000256" key="2">
    <source>
        <dbReference type="ARBA" id="ARBA00011881"/>
    </source>
</evidence>
<name>A0ABT6UJV7_9GAMM</name>
<dbReference type="InterPro" id="IPR020843">
    <property type="entry name" value="ER"/>
</dbReference>
<dbReference type="InterPro" id="IPR051603">
    <property type="entry name" value="Zinc-ADH_QOR/CCCR"/>
</dbReference>
<protein>
    <submittedName>
        <fullName evidence="8">Alcohol dehydrogenase family protein</fullName>
    </submittedName>
</protein>
<dbReference type="SMART" id="SM00829">
    <property type="entry name" value="PKS_ER"/>
    <property type="match status" value="1"/>
</dbReference>
<evidence type="ECO:0000256" key="5">
    <source>
        <dbReference type="ARBA" id="ARBA00022884"/>
    </source>
</evidence>
<dbReference type="Gene3D" id="3.40.50.720">
    <property type="entry name" value="NAD(P)-binding Rossmann-like Domain"/>
    <property type="match status" value="1"/>
</dbReference>
<reference evidence="9" key="1">
    <citation type="submission" date="2023-07" db="EMBL/GenBank/DDBJ databases">
        <title>Genome-based characterization of strain KMM 296 and proposal for reclassification of Cobetia litoralis and Cobetia pacifica, and emended description of the species Cobetia amphilecti and Cobetia marina.</title>
        <authorList>
            <person name="Balabanova L."/>
            <person name="Nedashkovskaya O."/>
        </authorList>
    </citation>
    <scope>NUCLEOTIDE SEQUENCE [LARGE SCALE GENOMIC DNA]</scope>
    <source>
        <strain evidence="9">NRIC 0815</strain>
    </source>
</reference>
<dbReference type="InterPro" id="IPR011032">
    <property type="entry name" value="GroES-like_sf"/>
</dbReference>
<evidence type="ECO:0000256" key="4">
    <source>
        <dbReference type="ARBA" id="ARBA00022857"/>
    </source>
</evidence>
<dbReference type="PROSITE" id="PS01162">
    <property type="entry name" value="QOR_ZETA_CRYSTAL"/>
    <property type="match status" value="1"/>
</dbReference>
<dbReference type="Proteomes" id="UP001229025">
    <property type="component" value="Unassembled WGS sequence"/>
</dbReference>